<dbReference type="Proteomes" id="UP000070133">
    <property type="component" value="Unassembled WGS sequence"/>
</dbReference>
<accession>A0A139HGA3</accession>
<evidence type="ECO:0000256" key="1">
    <source>
        <dbReference type="SAM" id="MobiDB-lite"/>
    </source>
</evidence>
<keyword evidence="3" id="KW-1185">Reference proteome</keyword>
<evidence type="ECO:0000313" key="2">
    <source>
        <dbReference type="EMBL" id="KXT01446.1"/>
    </source>
</evidence>
<gene>
    <name evidence="2" type="ORF">AC578_9564</name>
</gene>
<evidence type="ECO:0000313" key="3">
    <source>
        <dbReference type="Proteomes" id="UP000070133"/>
    </source>
</evidence>
<reference evidence="2 3" key="1">
    <citation type="submission" date="2015-07" db="EMBL/GenBank/DDBJ databases">
        <title>Comparative genomics of the Sigatoka disease complex on banana suggests a link between parallel evolutionary changes in Pseudocercospora fijiensis and Pseudocercospora eumusae and increased virulence on the banana host.</title>
        <authorList>
            <person name="Chang T.-C."/>
            <person name="Salvucci A."/>
            <person name="Crous P.W."/>
            <person name="Stergiopoulos I."/>
        </authorList>
    </citation>
    <scope>NUCLEOTIDE SEQUENCE [LARGE SCALE GENOMIC DNA]</scope>
    <source>
        <strain evidence="2 3">CBS 114824</strain>
    </source>
</reference>
<comment type="caution">
    <text evidence="2">The sequence shown here is derived from an EMBL/GenBank/DDBJ whole genome shotgun (WGS) entry which is preliminary data.</text>
</comment>
<name>A0A139HGA3_9PEZI</name>
<feature type="compositionally biased region" description="Pro residues" evidence="1">
    <location>
        <begin position="22"/>
        <end position="37"/>
    </location>
</feature>
<dbReference type="AlphaFoldDB" id="A0A139HGA3"/>
<dbReference type="EMBL" id="LFZN01000055">
    <property type="protein sequence ID" value="KXT01446.1"/>
    <property type="molecule type" value="Genomic_DNA"/>
</dbReference>
<organism evidence="2 3">
    <name type="scientific">Pseudocercospora eumusae</name>
    <dbReference type="NCBI Taxonomy" id="321146"/>
    <lineage>
        <taxon>Eukaryota</taxon>
        <taxon>Fungi</taxon>
        <taxon>Dikarya</taxon>
        <taxon>Ascomycota</taxon>
        <taxon>Pezizomycotina</taxon>
        <taxon>Dothideomycetes</taxon>
        <taxon>Dothideomycetidae</taxon>
        <taxon>Mycosphaerellales</taxon>
        <taxon>Mycosphaerellaceae</taxon>
        <taxon>Pseudocercospora</taxon>
    </lineage>
</organism>
<feature type="region of interest" description="Disordered" evidence="1">
    <location>
        <begin position="13"/>
        <end position="93"/>
    </location>
</feature>
<proteinExistence type="predicted"/>
<sequence>MSLMLRPIFFPPLLLTRKPDPDPTAPEHPQPLLPPWPVIKILDLQPDPNWPPKPKLSLTQPDSKWPPKPKLSSPSEDPRLPGPDPVGPPDDIFPDCLSWRMLKDDAMAICDT</sequence>
<protein>
    <submittedName>
        <fullName evidence="2">Uncharacterized protein</fullName>
    </submittedName>
</protein>